<sequence>MERFVTLIVAGGIGLLAGLWLAELVAVGSLPWIAGAALALSGTVAILAGIRRELTVSPFA</sequence>
<dbReference type="STRING" id="1230458.C484_06814"/>
<keyword evidence="3" id="KW-1185">Reference proteome</keyword>
<gene>
    <name evidence="2" type="ORF">C484_06814</name>
</gene>
<evidence type="ECO:0000256" key="1">
    <source>
        <dbReference type="SAM" id="Phobius"/>
    </source>
</evidence>
<reference evidence="2 3" key="1">
    <citation type="journal article" date="2014" name="PLoS Genet.">
        <title>Phylogenetically driven sequencing of extremely halophilic archaea reveals strategies for static and dynamic osmo-response.</title>
        <authorList>
            <person name="Becker E.A."/>
            <person name="Seitzer P.M."/>
            <person name="Tritt A."/>
            <person name="Larsen D."/>
            <person name="Krusor M."/>
            <person name="Yao A.I."/>
            <person name="Wu D."/>
            <person name="Madern D."/>
            <person name="Eisen J.A."/>
            <person name="Darling A.E."/>
            <person name="Facciotti M.T."/>
        </authorList>
    </citation>
    <scope>NUCLEOTIDE SEQUENCE [LARGE SCALE GENOMIC DNA]</scope>
    <source>
        <strain evidence="2 3">DSM 12281</strain>
    </source>
</reference>
<evidence type="ECO:0000313" key="3">
    <source>
        <dbReference type="Proteomes" id="UP000011648"/>
    </source>
</evidence>
<feature type="transmembrane region" description="Helical" evidence="1">
    <location>
        <begin position="31"/>
        <end position="50"/>
    </location>
</feature>
<evidence type="ECO:0000313" key="2">
    <source>
        <dbReference type="EMBL" id="ELY94115.1"/>
    </source>
</evidence>
<dbReference type="AlphaFoldDB" id="M0A5V4"/>
<name>M0A5V4_9EURY</name>
<dbReference type="RefSeq" id="WP_006825178.1">
    <property type="nucleotide sequence ID" value="NZ_AOIL01000018.1"/>
</dbReference>
<proteinExistence type="predicted"/>
<protein>
    <submittedName>
        <fullName evidence="2">Uncharacterized protein</fullName>
    </submittedName>
</protein>
<keyword evidence="1" id="KW-0812">Transmembrane</keyword>
<organism evidence="2 3">
    <name type="scientific">Natrialba taiwanensis DSM 12281</name>
    <dbReference type="NCBI Taxonomy" id="1230458"/>
    <lineage>
        <taxon>Archaea</taxon>
        <taxon>Methanobacteriati</taxon>
        <taxon>Methanobacteriota</taxon>
        <taxon>Stenosarchaea group</taxon>
        <taxon>Halobacteria</taxon>
        <taxon>Halobacteriales</taxon>
        <taxon>Natrialbaceae</taxon>
        <taxon>Natrialba</taxon>
    </lineage>
</organism>
<dbReference type="OrthoDB" id="380558at2157"/>
<dbReference type="Proteomes" id="UP000011648">
    <property type="component" value="Unassembled WGS sequence"/>
</dbReference>
<comment type="caution">
    <text evidence="2">The sequence shown here is derived from an EMBL/GenBank/DDBJ whole genome shotgun (WGS) entry which is preliminary data.</text>
</comment>
<dbReference type="PATRIC" id="fig|1230458.4.peg.1382"/>
<accession>M0A5V4</accession>
<keyword evidence="1" id="KW-1133">Transmembrane helix</keyword>
<keyword evidence="1" id="KW-0472">Membrane</keyword>
<dbReference type="EMBL" id="AOIL01000018">
    <property type="protein sequence ID" value="ELY94115.1"/>
    <property type="molecule type" value="Genomic_DNA"/>
</dbReference>